<organism evidence="3 4">
    <name type="scientific">Pelobacter propionicus (strain DSM 2379 / NBRC 103807 / OttBd1)</name>
    <dbReference type="NCBI Taxonomy" id="338966"/>
    <lineage>
        <taxon>Bacteria</taxon>
        <taxon>Pseudomonadati</taxon>
        <taxon>Thermodesulfobacteriota</taxon>
        <taxon>Desulfuromonadia</taxon>
        <taxon>Desulfuromonadales</taxon>
        <taxon>Desulfuromonadaceae</taxon>
        <taxon>Pelobacter</taxon>
    </lineage>
</organism>
<dbReference type="Pfam" id="PF13690">
    <property type="entry name" value="CheX"/>
    <property type="match status" value="1"/>
</dbReference>
<dbReference type="PANTHER" id="PTHR39452:SF1">
    <property type="entry name" value="CHEY-P PHOSPHATASE CHEX"/>
    <property type="match status" value="1"/>
</dbReference>
<reference evidence="3 4" key="1">
    <citation type="submission" date="2006-10" db="EMBL/GenBank/DDBJ databases">
        <title>Complete sequence of chromosome of Pelobacter propionicus DSM 2379.</title>
        <authorList>
            <consortium name="US DOE Joint Genome Institute"/>
            <person name="Copeland A."/>
            <person name="Lucas S."/>
            <person name="Lapidus A."/>
            <person name="Barry K."/>
            <person name="Detter J.C."/>
            <person name="Glavina del Rio T."/>
            <person name="Hammon N."/>
            <person name="Israni S."/>
            <person name="Dalin E."/>
            <person name="Tice H."/>
            <person name="Pitluck S."/>
            <person name="Saunders E."/>
            <person name="Brettin T."/>
            <person name="Bruce D."/>
            <person name="Han C."/>
            <person name="Tapia R."/>
            <person name="Schmutz J."/>
            <person name="Larimer F."/>
            <person name="Land M."/>
            <person name="Hauser L."/>
            <person name="Kyrpides N."/>
            <person name="Kim E."/>
            <person name="Lovley D."/>
            <person name="Richardson P."/>
        </authorList>
    </citation>
    <scope>NUCLEOTIDE SEQUENCE [LARGE SCALE GENOMIC DNA]</scope>
    <source>
        <strain evidence="4">DSM 2379 / NBRC 103807 / OttBd1</strain>
    </source>
</reference>
<dbReference type="InterPro" id="IPR038756">
    <property type="entry name" value="CheX-like"/>
</dbReference>
<feature type="domain" description="Chemotaxis phosphatase CheX-like" evidence="2">
    <location>
        <begin position="56"/>
        <end position="152"/>
    </location>
</feature>
<dbReference type="eggNOG" id="COG1406">
    <property type="taxonomic scope" value="Bacteria"/>
</dbReference>
<dbReference type="EMBL" id="CP000482">
    <property type="protein sequence ID" value="ABK99441.1"/>
    <property type="molecule type" value="Genomic_DNA"/>
</dbReference>
<dbReference type="Gene3D" id="3.40.1550.10">
    <property type="entry name" value="CheC-like"/>
    <property type="match status" value="1"/>
</dbReference>
<evidence type="ECO:0000259" key="2">
    <source>
        <dbReference type="Pfam" id="PF13690"/>
    </source>
</evidence>
<dbReference type="SUPFAM" id="SSF103039">
    <property type="entry name" value="CheC-like"/>
    <property type="match status" value="1"/>
</dbReference>
<keyword evidence="4" id="KW-1185">Reference proteome</keyword>
<dbReference type="PANTHER" id="PTHR39452">
    <property type="entry name" value="CHEY-P PHOSPHATASE CHEX"/>
    <property type="match status" value="1"/>
</dbReference>
<sequence length="168" mass="18337">MSFIEKVLESIQLTEDELVKLLIADIREVFSTMVGMEDLLHLPSLIEPMTHFEDCVTAMIGLAGTYSGMVNVHTPKALALQITSSMLGMDVEEMSEDVSDALGEIANMVAGSFKQHLTRCGADTRISTPSVVTGSDYDVSTGTAQDSITLRFMTDDSWFIVAITLHKD</sequence>
<keyword evidence="1" id="KW-0145">Chemotaxis</keyword>
<evidence type="ECO:0000313" key="4">
    <source>
        <dbReference type="Proteomes" id="UP000006732"/>
    </source>
</evidence>
<evidence type="ECO:0000256" key="1">
    <source>
        <dbReference type="ARBA" id="ARBA00022500"/>
    </source>
</evidence>
<name>A1AQ21_PELPD</name>
<dbReference type="HOGENOM" id="CLU_116290_0_1_7"/>
<protein>
    <recommendedName>
        <fullName evidence="2">Chemotaxis phosphatase CheX-like domain-containing protein</fullName>
    </recommendedName>
</protein>
<dbReference type="Proteomes" id="UP000006732">
    <property type="component" value="Chromosome"/>
</dbReference>
<dbReference type="InterPro" id="IPR028976">
    <property type="entry name" value="CheC-like_sf"/>
</dbReference>
<dbReference type="GO" id="GO:0006935">
    <property type="term" value="P:chemotaxis"/>
    <property type="evidence" value="ECO:0007669"/>
    <property type="project" value="UniProtKB-KW"/>
</dbReference>
<evidence type="ECO:0000313" key="3">
    <source>
        <dbReference type="EMBL" id="ABK99441.1"/>
    </source>
</evidence>
<gene>
    <name evidence="3" type="ordered locus">Ppro_1829</name>
</gene>
<proteinExistence type="predicted"/>
<dbReference type="CDD" id="cd17906">
    <property type="entry name" value="CheX"/>
    <property type="match status" value="1"/>
</dbReference>
<dbReference type="RefSeq" id="WP_011735718.1">
    <property type="nucleotide sequence ID" value="NC_008609.1"/>
</dbReference>
<dbReference type="STRING" id="338966.Ppro_1829"/>
<accession>A1AQ21</accession>
<dbReference type="InterPro" id="IPR028051">
    <property type="entry name" value="CheX-like_dom"/>
</dbReference>
<dbReference type="KEGG" id="ppd:Ppro_1829"/>
<dbReference type="OrthoDB" id="9790435at2"/>
<dbReference type="AlphaFoldDB" id="A1AQ21"/>